<dbReference type="InterPro" id="IPR047416">
    <property type="entry name" value="XPF_nuclease_Mus81"/>
</dbReference>
<dbReference type="InterPro" id="IPR027421">
    <property type="entry name" value="DNA_pol_lamdba_lyase_dom_sf"/>
</dbReference>
<dbReference type="GO" id="GO:0008821">
    <property type="term" value="F:crossover junction DNA endonuclease activity"/>
    <property type="evidence" value="ECO:0007669"/>
    <property type="project" value="UniProtKB-UniRule"/>
</dbReference>
<dbReference type="PANTHER" id="PTHR13451:SF0">
    <property type="entry name" value="CROSSOVER JUNCTION ENDONUCLEASE MUS81"/>
    <property type="match status" value="1"/>
</dbReference>
<dbReference type="GO" id="GO:0006308">
    <property type="term" value="P:DNA catabolic process"/>
    <property type="evidence" value="ECO:0007669"/>
    <property type="project" value="UniProtKB-UniRule"/>
</dbReference>
<feature type="compositionally biased region" description="Polar residues" evidence="15">
    <location>
        <begin position="377"/>
        <end position="386"/>
    </location>
</feature>
<dbReference type="InterPro" id="IPR006166">
    <property type="entry name" value="ERCC4_domain"/>
</dbReference>
<dbReference type="InterPro" id="IPR047417">
    <property type="entry name" value="WHD_MUS81"/>
</dbReference>
<comment type="cofactor">
    <cofactor evidence="1 14">
        <name>Mg(2+)</name>
        <dbReference type="ChEBI" id="CHEBI:18420"/>
    </cofactor>
</comment>
<dbReference type="Proteomes" id="UP001365542">
    <property type="component" value="Unassembled WGS sequence"/>
</dbReference>
<dbReference type="Pfam" id="PF14716">
    <property type="entry name" value="HHH_8"/>
    <property type="match status" value="1"/>
</dbReference>
<keyword evidence="4 14" id="KW-0540">Nuclease</keyword>
<evidence type="ECO:0000256" key="3">
    <source>
        <dbReference type="ARBA" id="ARBA00010015"/>
    </source>
</evidence>
<feature type="region of interest" description="Disordered" evidence="15">
    <location>
        <begin position="137"/>
        <end position="193"/>
    </location>
</feature>
<dbReference type="Gene3D" id="1.10.150.670">
    <property type="entry name" value="Crossover junction endonuclease EME1, DNA-binding domain"/>
    <property type="match status" value="1"/>
</dbReference>
<dbReference type="Pfam" id="PF21136">
    <property type="entry name" value="WHD_MUS81"/>
    <property type="match status" value="1"/>
</dbReference>
<evidence type="ECO:0000256" key="8">
    <source>
        <dbReference type="ARBA" id="ARBA00022801"/>
    </source>
</evidence>
<dbReference type="Pfam" id="PF02732">
    <property type="entry name" value="ERCC4"/>
    <property type="match status" value="1"/>
</dbReference>
<evidence type="ECO:0000256" key="9">
    <source>
        <dbReference type="ARBA" id="ARBA00022842"/>
    </source>
</evidence>
<gene>
    <name evidence="17" type="primary">MUS81</name>
    <name evidence="17" type="ORF">TWF694_002864</name>
</gene>
<evidence type="ECO:0000259" key="16">
    <source>
        <dbReference type="SMART" id="SM00891"/>
    </source>
</evidence>
<evidence type="ECO:0000256" key="15">
    <source>
        <dbReference type="SAM" id="MobiDB-lite"/>
    </source>
</evidence>
<evidence type="ECO:0000256" key="1">
    <source>
        <dbReference type="ARBA" id="ARBA00001946"/>
    </source>
</evidence>
<name>A0AAV9WZZ1_9PEZI</name>
<keyword evidence="13" id="KW-0469">Meiosis</keyword>
<dbReference type="GO" id="GO:0000727">
    <property type="term" value="P:double-strand break repair via break-induced replication"/>
    <property type="evidence" value="ECO:0007669"/>
    <property type="project" value="UniProtKB-UniRule"/>
</dbReference>
<keyword evidence="7 14" id="KW-0227">DNA damage</keyword>
<evidence type="ECO:0000313" key="18">
    <source>
        <dbReference type="Proteomes" id="UP001365542"/>
    </source>
</evidence>
<dbReference type="GO" id="GO:0000712">
    <property type="term" value="P:resolution of meiotic recombination intermediates"/>
    <property type="evidence" value="ECO:0007669"/>
    <property type="project" value="TreeGrafter"/>
</dbReference>
<comment type="subunit">
    <text evidence="14">Interacts with EME1.</text>
</comment>
<sequence>MPPQLPTGNPILLQFLEQWTQDARGTDRERTYRRAADSMRACPRTFAHPSESKNLIGIGDKIAERLTKSFIEYKESIGEEPPPLVPYLKSHTSNGRAKKRKSSDLEDLDGDGSDVAPAAAGAVAAVSKAVIAGEDGESLFDSGEPVLGRWDRARPPKKKKATKSQNTALDGEDGEEEQPAKKPRKPRAQKEYIPRPRTGGYAVLLALAELPLGKRITKDELCRRAQPYCDTSFTLSGNPSETHKYTAWSSVKTLKEHNLIMQSGRPALFCLTDHGIEIAKNMVQVEVSMGGVNIPTNKIVSTSSGSASRRKENATLANHTADKTADSAVQVANLFSEGRFAIFNPPEEEEEEEAEDIVESLPGNSRQPLPPRPRQRSASVQPTTNVPPDIKTPFTPRYLKAGTFTVHLVLDNREVASKTDRDYIQRAFETADCTPLTRAMELGDVMWIAKGKLYENGRETNEEVELSLDYVCERKRLDDLIGSIKDGRFHEQKFRLKKFVANTTYIIELPNGRIVASTPQMQEAITTAIYSTQVVNGFFVKLSHRLDDTVRYLARFTRLLKTLFEKKDLYVYPDNLVQIRTFTDLKAYLKEKEPEKDYFLSYGTLAAMASKSRTSTLRDVFLKMLMCTKGVSAEKALEIQRHFKTPRELLERYEKCDGESVGKMMLMGVVDTSARTDRRKLKAALSGKLWEVWGQ</sequence>
<dbReference type="Gene3D" id="1.10.10.10">
    <property type="entry name" value="Winged helix-like DNA-binding domain superfamily/Winged helix DNA-binding domain"/>
    <property type="match status" value="1"/>
</dbReference>
<evidence type="ECO:0000256" key="14">
    <source>
        <dbReference type="RuleBase" id="RU369042"/>
    </source>
</evidence>
<feature type="compositionally biased region" description="Acidic residues" evidence="15">
    <location>
        <begin position="346"/>
        <end position="358"/>
    </location>
</feature>
<feature type="domain" description="ERCC4" evidence="16">
    <location>
        <begin position="407"/>
        <end position="511"/>
    </location>
</feature>
<dbReference type="Gene3D" id="3.40.50.10130">
    <property type="match status" value="1"/>
</dbReference>
<reference evidence="17 18" key="1">
    <citation type="submission" date="2019-10" db="EMBL/GenBank/DDBJ databases">
        <authorList>
            <person name="Palmer J.M."/>
        </authorList>
    </citation>
    <scope>NUCLEOTIDE SEQUENCE [LARGE SCALE GENOMIC DNA]</scope>
    <source>
        <strain evidence="17 18">TWF694</strain>
    </source>
</reference>
<dbReference type="FunFam" id="1.10.10.10:FF:000307">
    <property type="entry name" value="Crossover junction endonuclease MUS81"/>
    <property type="match status" value="1"/>
</dbReference>
<dbReference type="InterPro" id="IPR036388">
    <property type="entry name" value="WH-like_DNA-bd_sf"/>
</dbReference>
<protein>
    <recommendedName>
        <fullName evidence="14">Crossover junction endonuclease MUS81</fullName>
        <ecNumber evidence="14">3.1.22.-</ecNumber>
    </recommendedName>
</protein>
<keyword evidence="5 14" id="KW-0479">Metal-binding</keyword>
<keyword evidence="6 14" id="KW-0255">Endonuclease</keyword>
<comment type="similarity">
    <text evidence="3 14">Belongs to the XPF family.</text>
</comment>
<dbReference type="EC" id="3.1.22.-" evidence="14"/>
<comment type="caution">
    <text evidence="17">The sequence shown here is derived from an EMBL/GenBank/DDBJ whole genome shotgun (WGS) entry which is preliminary data.</text>
</comment>
<comment type="subcellular location">
    <subcellularLocation>
        <location evidence="2 14">Nucleus</location>
    </subcellularLocation>
</comment>
<dbReference type="GO" id="GO:0005634">
    <property type="term" value="C:nucleus"/>
    <property type="evidence" value="ECO:0007669"/>
    <property type="project" value="UniProtKB-SubCell"/>
</dbReference>
<evidence type="ECO:0000256" key="4">
    <source>
        <dbReference type="ARBA" id="ARBA00022722"/>
    </source>
</evidence>
<evidence type="ECO:0000256" key="2">
    <source>
        <dbReference type="ARBA" id="ARBA00004123"/>
    </source>
</evidence>
<dbReference type="SUPFAM" id="SSF52980">
    <property type="entry name" value="Restriction endonuclease-like"/>
    <property type="match status" value="1"/>
</dbReference>
<dbReference type="PANTHER" id="PTHR13451">
    <property type="entry name" value="CLASS II CROSSOVER JUNCTION ENDONUCLEASE MUS81"/>
    <property type="match status" value="1"/>
</dbReference>
<evidence type="ECO:0000256" key="11">
    <source>
        <dbReference type="ARBA" id="ARBA00023204"/>
    </source>
</evidence>
<evidence type="ECO:0000256" key="6">
    <source>
        <dbReference type="ARBA" id="ARBA00022759"/>
    </source>
</evidence>
<dbReference type="GO" id="GO:0003677">
    <property type="term" value="F:DNA binding"/>
    <property type="evidence" value="ECO:0007669"/>
    <property type="project" value="UniProtKB-UniRule"/>
</dbReference>
<keyword evidence="9 14" id="KW-0460">Magnesium</keyword>
<dbReference type="InterPro" id="IPR011335">
    <property type="entry name" value="Restrct_endonuc-II-like"/>
</dbReference>
<evidence type="ECO:0000256" key="5">
    <source>
        <dbReference type="ARBA" id="ARBA00022723"/>
    </source>
</evidence>
<dbReference type="InterPro" id="IPR010996">
    <property type="entry name" value="HHH_MUS81"/>
</dbReference>
<evidence type="ECO:0000256" key="13">
    <source>
        <dbReference type="ARBA" id="ARBA00023254"/>
    </source>
</evidence>
<dbReference type="InterPro" id="IPR042530">
    <property type="entry name" value="EME1/EME2_C"/>
</dbReference>
<keyword evidence="8 14" id="KW-0378">Hydrolase</keyword>
<dbReference type="GO" id="GO:0048476">
    <property type="term" value="C:Holliday junction resolvase complex"/>
    <property type="evidence" value="ECO:0007669"/>
    <property type="project" value="UniProtKB-UniRule"/>
</dbReference>
<keyword evidence="12 14" id="KW-0539">Nucleus</keyword>
<dbReference type="Gene3D" id="1.10.150.110">
    <property type="entry name" value="DNA polymerase beta, N-terminal domain-like"/>
    <property type="match status" value="1"/>
</dbReference>
<feature type="region of interest" description="Disordered" evidence="15">
    <location>
        <begin position="81"/>
        <end position="112"/>
    </location>
</feature>
<dbReference type="SUPFAM" id="SSF47802">
    <property type="entry name" value="DNA polymerase beta, N-terminal domain-like"/>
    <property type="match status" value="1"/>
</dbReference>
<keyword evidence="11 14" id="KW-0234">DNA repair</keyword>
<keyword evidence="10 14" id="KW-0233">DNA recombination</keyword>
<evidence type="ECO:0000256" key="12">
    <source>
        <dbReference type="ARBA" id="ARBA00023242"/>
    </source>
</evidence>
<comment type="function">
    <text evidence="14">Interacts with EME1 to form a DNA structure-specific endonuclease with substrate preference for branched DNA structures with a 5'-end at the branch nick. Typical substrates include 3'-flap structures, D-loops, replication forks and nicked Holliday junctions. May be required in mitosis for the processing of stalled or collapsed replication fork intermediates. May be required in meiosis for the repair of meiosis-specific double strand breaks subsequent to single-end invasion (SEI).</text>
</comment>
<feature type="region of interest" description="Disordered" evidence="15">
    <location>
        <begin position="344"/>
        <end position="394"/>
    </location>
</feature>
<organism evidence="17 18">
    <name type="scientific">Orbilia ellipsospora</name>
    <dbReference type="NCBI Taxonomy" id="2528407"/>
    <lineage>
        <taxon>Eukaryota</taxon>
        <taxon>Fungi</taxon>
        <taxon>Dikarya</taxon>
        <taxon>Ascomycota</taxon>
        <taxon>Pezizomycotina</taxon>
        <taxon>Orbiliomycetes</taxon>
        <taxon>Orbiliales</taxon>
        <taxon>Orbiliaceae</taxon>
        <taxon>Orbilia</taxon>
    </lineage>
</organism>
<dbReference type="EMBL" id="JAVHJO010000012">
    <property type="protein sequence ID" value="KAK6531688.1"/>
    <property type="molecule type" value="Genomic_DNA"/>
</dbReference>
<evidence type="ECO:0000256" key="10">
    <source>
        <dbReference type="ARBA" id="ARBA00023172"/>
    </source>
</evidence>
<evidence type="ECO:0000256" key="7">
    <source>
        <dbReference type="ARBA" id="ARBA00022763"/>
    </source>
</evidence>
<dbReference type="SMART" id="SM00891">
    <property type="entry name" value="ERCC4"/>
    <property type="match status" value="1"/>
</dbReference>
<dbReference type="GO" id="GO:0031573">
    <property type="term" value="P:mitotic intra-S DNA damage checkpoint signaling"/>
    <property type="evidence" value="ECO:0007669"/>
    <property type="project" value="TreeGrafter"/>
</dbReference>
<dbReference type="GO" id="GO:0046872">
    <property type="term" value="F:metal ion binding"/>
    <property type="evidence" value="ECO:0007669"/>
    <property type="project" value="UniProtKB-UniRule"/>
</dbReference>
<evidence type="ECO:0000313" key="17">
    <source>
        <dbReference type="EMBL" id="KAK6531688.1"/>
    </source>
</evidence>
<keyword evidence="18" id="KW-1185">Reference proteome</keyword>
<dbReference type="CDD" id="cd21036">
    <property type="entry name" value="WH_MUS81"/>
    <property type="match status" value="1"/>
</dbReference>
<proteinExistence type="inferred from homology"/>
<accession>A0AAV9WZZ1</accession>
<dbReference type="AlphaFoldDB" id="A0AAV9WZZ1"/>
<dbReference type="GO" id="GO:0048257">
    <property type="term" value="F:3'-flap endonuclease activity"/>
    <property type="evidence" value="ECO:0007669"/>
    <property type="project" value="TreeGrafter"/>
</dbReference>
<dbReference type="InterPro" id="IPR033309">
    <property type="entry name" value="Mus81"/>
</dbReference>
<dbReference type="CDD" id="cd20074">
    <property type="entry name" value="XPF_nuclease_Mus81"/>
    <property type="match status" value="1"/>
</dbReference>